<evidence type="ECO:0000313" key="2">
    <source>
        <dbReference type="EMBL" id="GGT63461.1"/>
    </source>
</evidence>
<comment type="caution">
    <text evidence="2">The sequence shown here is derived from an EMBL/GenBank/DDBJ whole genome shotgun (WGS) entry which is preliminary data.</text>
</comment>
<protein>
    <submittedName>
        <fullName evidence="2">Uncharacterized protein</fullName>
    </submittedName>
</protein>
<organism evidence="2 3">
    <name type="scientific">Streptomyces phaeofaciens</name>
    <dbReference type="NCBI Taxonomy" id="68254"/>
    <lineage>
        <taxon>Bacteria</taxon>
        <taxon>Bacillati</taxon>
        <taxon>Actinomycetota</taxon>
        <taxon>Actinomycetes</taxon>
        <taxon>Kitasatosporales</taxon>
        <taxon>Streptomycetaceae</taxon>
        <taxon>Streptomyces</taxon>
    </lineage>
</organism>
<keyword evidence="1" id="KW-1133">Transmembrane helix</keyword>
<keyword evidence="3" id="KW-1185">Reference proteome</keyword>
<accession>A0A918LXB0</accession>
<dbReference type="RefSeq" id="WP_189713272.1">
    <property type="nucleotide sequence ID" value="NZ_BMSA01000014.1"/>
</dbReference>
<feature type="transmembrane region" description="Helical" evidence="1">
    <location>
        <begin position="50"/>
        <end position="77"/>
    </location>
</feature>
<dbReference type="EMBL" id="BMSA01000014">
    <property type="protein sequence ID" value="GGT63461.1"/>
    <property type="molecule type" value="Genomic_DNA"/>
</dbReference>
<evidence type="ECO:0000256" key="1">
    <source>
        <dbReference type="SAM" id="Phobius"/>
    </source>
</evidence>
<keyword evidence="1" id="KW-0472">Membrane</keyword>
<dbReference type="Proteomes" id="UP000646776">
    <property type="component" value="Unassembled WGS sequence"/>
</dbReference>
<evidence type="ECO:0000313" key="3">
    <source>
        <dbReference type="Proteomes" id="UP000646776"/>
    </source>
</evidence>
<gene>
    <name evidence="2" type="ORF">GCM10010226_46400</name>
</gene>
<feature type="transmembrane region" description="Helical" evidence="1">
    <location>
        <begin position="89"/>
        <end position="109"/>
    </location>
</feature>
<reference evidence="2" key="1">
    <citation type="journal article" date="2014" name="Int. J. Syst. Evol. Microbiol.">
        <title>Complete genome sequence of Corynebacterium casei LMG S-19264T (=DSM 44701T), isolated from a smear-ripened cheese.</title>
        <authorList>
            <consortium name="US DOE Joint Genome Institute (JGI-PGF)"/>
            <person name="Walter F."/>
            <person name="Albersmeier A."/>
            <person name="Kalinowski J."/>
            <person name="Ruckert C."/>
        </authorList>
    </citation>
    <scope>NUCLEOTIDE SEQUENCE</scope>
    <source>
        <strain evidence="2">JCM 4125</strain>
    </source>
</reference>
<feature type="transmembrane region" description="Helical" evidence="1">
    <location>
        <begin position="121"/>
        <end position="139"/>
    </location>
</feature>
<name>A0A918LXB0_9ACTN</name>
<keyword evidence="1" id="KW-0812">Transmembrane</keyword>
<sequence>MKVLENVRRGVRLGTIVGAWPAGVLGGLCLLGALVFLVGGHEGTARKLGAAGVVAALGSMALGVALGAATGAVLAAAPRAVLKRPPLRGLLAALTTGVPLTVLGVAALTEGEYTLASYPPSSHAVMWSVPLVVALVMAAHSGDIAGVAPGTPRETAPPTP</sequence>
<dbReference type="AlphaFoldDB" id="A0A918LXB0"/>
<feature type="transmembrane region" description="Helical" evidence="1">
    <location>
        <begin position="12"/>
        <end position="38"/>
    </location>
</feature>
<proteinExistence type="predicted"/>
<reference evidence="2" key="2">
    <citation type="submission" date="2020-09" db="EMBL/GenBank/DDBJ databases">
        <authorList>
            <person name="Sun Q."/>
            <person name="Ohkuma M."/>
        </authorList>
    </citation>
    <scope>NUCLEOTIDE SEQUENCE</scope>
    <source>
        <strain evidence="2">JCM 4125</strain>
    </source>
</reference>